<evidence type="ECO:0000313" key="2">
    <source>
        <dbReference type="EMBL" id="GAA2155516.1"/>
    </source>
</evidence>
<comment type="caution">
    <text evidence="2">The sequence shown here is derived from an EMBL/GenBank/DDBJ whole genome shotgun (WGS) entry which is preliminary data.</text>
</comment>
<dbReference type="EMBL" id="BAAANT010000047">
    <property type="protein sequence ID" value="GAA2155516.1"/>
    <property type="molecule type" value="Genomic_DNA"/>
</dbReference>
<sequence>MSAQTEHASNEPLFVQPATTEAALRAAVNRLHAPPGPCSTTSSGPRGKRRSRPAASCRRTPPLHRRAEWLCIERHPASTNSKIAQEPPDTATVKHNSPVEHGTSGIPKAPTYARGPYQQWYLQDQRGDGEGTDDSPCVRILKAAGRPV</sequence>
<gene>
    <name evidence="2" type="ORF">GCM10009760_55530</name>
</gene>
<keyword evidence="3" id="KW-1185">Reference proteome</keyword>
<accession>A0ABN3A7L0</accession>
<evidence type="ECO:0000313" key="3">
    <source>
        <dbReference type="Proteomes" id="UP001422759"/>
    </source>
</evidence>
<organism evidence="2 3">
    <name type="scientific">Kitasatospora kazusensis</name>
    <dbReference type="NCBI Taxonomy" id="407974"/>
    <lineage>
        <taxon>Bacteria</taxon>
        <taxon>Bacillati</taxon>
        <taxon>Actinomycetota</taxon>
        <taxon>Actinomycetes</taxon>
        <taxon>Kitasatosporales</taxon>
        <taxon>Streptomycetaceae</taxon>
        <taxon>Kitasatospora</taxon>
    </lineage>
</organism>
<feature type="region of interest" description="Disordered" evidence="1">
    <location>
        <begin position="30"/>
        <end position="61"/>
    </location>
</feature>
<dbReference type="RefSeq" id="WP_344468719.1">
    <property type="nucleotide sequence ID" value="NZ_BAAANT010000047.1"/>
</dbReference>
<evidence type="ECO:0000256" key="1">
    <source>
        <dbReference type="SAM" id="MobiDB-lite"/>
    </source>
</evidence>
<reference evidence="2 3" key="1">
    <citation type="journal article" date="2019" name="Int. J. Syst. Evol. Microbiol.">
        <title>The Global Catalogue of Microorganisms (GCM) 10K type strain sequencing project: providing services to taxonomists for standard genome sequencing and annotation.</title>
        <authorList>
            <consortium name="The Broad Institute Genomics Platform"/>
            <consortium name="The Broad Institute Genome Sequencing Center for Infectious Disease"/>
            <person name="Wu L."/>
            <person name="Ma J."/>
        </authorList>
    </citation>
    <scope>NUCLEOTIDE SEQUENCE [LARGE SCALE GENOMIC DNA]</scope>
    <source>
        <strain evidence="2 3">JCM 14560</strain>
    </source>
</reference>
<dbReference type="Proteomes" id="UP001422759">
    <property type="component" value="Unassembled WGS sequence"/>
</dbReference>
<name>A0ABN3A7L0_9ACTN</name>
<feature type="region of interest" description="Disordered" evidence="1">
    <location>
        <begin position="78"/>
        <end position="112"/>
    </location>
</feature>
<protein>
    <submittedName>
        <fullName evidence="2">Uncharacterized protein</fullName>
    </submittedName>
</protein>
<proteinExistence type="predicted"/>